<keyword evidence="4" id="KW-1185">Reference proteome</keyword>
<feature type="domain" description="Rab3GAP regulatory subunit C-terminal" evidence="2">
    <location>
        <begin position="1330"/>
        <end position="1432"/>
    </location>
</feature>
<organism evidence="3 4">
    <name type="scientific">Anaeramoeba flamelloides</name>
    <dbReference type="NCBI Taxonomy" id="1746091"/>
    <lineage>
        <taxon>Eukaryota</taxon>
        <taxon>Metamonada</taxon>
        <taxon>Anaeramoebidae</taxon>
        <taxon>Anaeramoeba</taxon>
    </lineage>
</organism>
<comment type="caution">
    <text evidence="3">The sequence shown here is derived from an EMBL/GenBank/DDBJ whole genome shotgun (WGS) entry which is preliminary data.</text>
</comment>
<dbReference type="Pfam" id="PF14656">
    <property type="entry name" value="RAB3GAP2_C"/>
    <property type="match status" value="1"/>
</dbReference>
<protein>
    <submittedName>
        <fullName evidence="3">Pleckstrin homology domain-containing family f member 2</fullName>
    </submittedName>
</protein>
<feature type="region of interest" description="Disordered" evidence="1">
    <location>
        <begin position="340"/>
        <end position="374"/>
    </location>
</feature>
<feature type="compositionally biased region" description="Basic and acidic residues" evidence="1">
    <location>
        <begin position="82"/>
        <end position="104"/>
    </location>
</feature>
<accession>A0ABQ8YWA0</accession>
<name>A0ABQ8YWA0_9EUKA</name>
<proteinExistence type="predicted"/>
<feature type="compositionally biased region" description="Low complexity" evidence="1">
    <location>
        <begin position="750"/>
        <end position="784"/>
    </location>
</feature>
<evidence type="ECO:0000313" key="4">
    <source>
        <dbReference type="Proteomes" id="UP001150062"/>
    </source>
</evidence>
<feature type="compositionally biased region" description="Basic and acidic residues" evidence="1">
    <location>
        <begin position="42"/>
        <end position="51"/>
    </location>
</feature>
<sequence>MISTKKQKIAILDVDSLIRAFHFTLPKEKSNKKNKKTHHKERNSGFDDSKFETFSSNSEDESELEQKMGYPTNETKNKTNNKKKEKEKEKEKEKDKEKDSERAKTQNKTKMKNSNYDFDSDQSFESDDYQDLSQIATFPFDQSLTQLSQRGTHLILTYMGSTVILTFTIGGNTIANKIPIKTSNDPIIKTLLFSQQHTNNTNKKKNQKENEFILLIHKSNSIRFVCLNSRHVTQKLKLSNDDKLMSVNQYLNYLLFLYSTNKFVLLPLSQIFKIFEKSVQSKTHLEIDLQSLNWITFRSTLKQKINDLFLYYAQDNLFKFVSLGKEPTISKIESNLDLNQQDSRKTKNNKKTEKKRMKSKIKNKKETKTKKKKKRGFFSKITSFIPFLSDSEESKTYSDFNSETETETESESAFENKKNYNNVNNHRPYNLTEIWYTNKEKMEYKSFKLGPFNKYVLCQDQKGCVSLLLKRNYQILQKWENHSYTDYNFYYGGNSNSNTNTNNNNNNNSNINNNNNNNNENGNDKNLKDPIYVLLYEQQKNFLIIYDLSIHKACKIKLSIGTKIIFSKQFLCYFLQKPNILQILHITTSKNSKRLVPISREISTRDHELYQIIIKFLNSNKGDLLLNEKEILKLFSKFNTLKICIKSLNYLIENFFDEINENFLLSCIKIIISSILGLTINDSSEEILIPESNRSFFKNQKKTINFVNNDQNDRKLLFKNNEDIDSDNDNDNNGNSNGGGNYSDEGDTINNNNNNENNNNNNNKNMNNNNNNNNMNNNNNNNNKNTKKNKNNNNTALDLYILRFEKITRAFIVIKQIFIKNQLPIQNDLFKFQLFLKVLDISTGISKIRAGSTNGELTSLSHYLFDIFFIEDTDPQLVKHIFDLLKLKQTNLIELFFLWFFNTSIKKIIIKQVIIKFFISPLIINNINYFQRRLYEISLKTVSPESSLVLINWFISLSEETNKKKLNHFLQKLIYKLQKTSLICRHLDSMDSYKNKISISSLETNKSHNLTMIIAFSELKLENYGLETIKLNFDINNKEHQLSNEKIFVIKEKYPKFSHPDRINYTKAWICCSYWLNNQKELPLLSQGMDYLKRVWNKKIKGGVAVIIWNNCITPYLKSLFENIQYKYSPIIKNEKQTIKVNPKNFQQITTFLNIAKEFISNISISYLKYDITLKNSKNKLNLKDDELDLDNNCILEDGEKKTKNKHQNRYTHKNASFPPFNEFLNFEKEYVKIEKISQKNSKYIHLKKILKTVQIILEILEILLNLQFQNCDLQMLFQPELQSFLQNFKIQPFKKMLFDNTLNKNNKKFWIKFIIELYDFKMKDFATRFSKFCKFSDQLVQIKWVVHLYLNNKDLIAEEEMKSVSDNHSLGLELLKVAEMRLTRLVSKLNNEQIIELLSRIDSDIYQMLLKKNVHDQQELNDDDIILKDKHYLPKIMSILFRIFDLFPKNSQHFIFAKQLFEISKQLVNILNF</sequence>
<evidence type="ECO:0000259" key="2">
    <source>
        <dbReference type="Pfam" id="PF14656"/>
    </source>
</evidence>
<feature type="region of interest" description="Disordered" evidence="1">
    <location>
        <begin position="498"/>
        <end position="523"/>
    </location>
</feature>
<dbReference type="EMBL" id="JAOAOG010000103">
    <property type="protein sequence ID" value="KAJ6248881.1"/>
    <property type="molecule type" value="Genomic_DNA"/>
</dbReference>
<dbReference type="Proteomes" id="UP001150062">
    <property type="component" value="Unassembled WGS sequence"/>
</dbReference>
<evidence type="ECO:0000313" key="3">
    <source>
        <dbReference type="EMBL" id="KAJ6248881.1"/>
    </source>
</evidence>
<evidence type="ECO:0000256" key="1">
    <source>
        <dbReference type="SAM" id="MobiDB-lite"/>
    </source>
</evidence>
<dbReference type="InterPro" id="IPR029257">
    <property type="entry name" value="RAB3GAP2_C"/>
</dbReference>
<gene>
    <name evidence="3" type="ORF">M0813_00034</name>
</gene>
<reference evidence="3" key="1">
    <citation type="submission" date="2022-08" db="EMBL/GenBank/DDBJ databases">
        <title>Novel sulfate-reducing endosymbionts in the free-living metamonad Anaeramoeba.</title>
        <authorList>
            <person name="Jerlstrom-Hultqvist J."/>
            <person name="Cepicka I."/>
            <person name="Gallot-Lavallee L."/>
            <person name="Salas-Leiva D."/>
            <person name="Curtis B.A."/>
            <person name="Zahonova K."/>
            <person name="Pipaliya S."/>
            <person name="Dacks J."/>
            <person name="Roger A.J."/>
        </authorList>
    </citation>
    <scope>NUCLEOTIDE SEQUENCE</scope>
    <source>
        <strain evidence="3">Schooner1</strain>
    </source>
</reference>
<feature type="region of interest" description="Disordered" evidence="1">
    <location>
        <begin position="721"/>
        <end position="792"/>
    </location>
</feature>
<feature type="compositionally biased region" description="Low complexity" evidence="1">
    <location>
        <begin position="498"/>
        <end position="521"/>
    </location>
</feature>
<feature type="compositionally biased region" description="Basic residues" evidence="1">
    <location>
        <begin position="32"/>
        <end position="41"/>
    </location>
</feature>
<feature type="compositionally biased region" description="Basic residues" evidence="1">
    <location>
        <begin position="346"/>
        <end position="374"/>
    </location>
</feature>
<feature type="region of interest" description="Disordered" evidence="1">
    <location>
        <begin position="23"/>
        <end position="123"/>
    </location>
</feature>